<dbReference type="AlphaFoldDB" id="X6P9C0"/>
<dbReference type="Gene3D" id="1.25.10.10">
    <property type="entry name" value="Leucine-rich Repeat Variant"/>
    <property type="match status" value="1"/>
</dbReference>
<keyword evidence="2" id="KW-1185">Reference proteome</keyword>
<dbReference type="Proteomes" id="UP000023152">
    <property type="component" value="Unassembled WGS sequence"/>
</dbReference>
<comment type="caution">
    <text evidence="1">The sequence shown here is derived from an EMBL/GenBank/DDBJ whole genome shotgun (WGS) entry which is preliminary data.</text>
</comment>
<dbReference type="SUPFAM" id="SSF48371">
    <property type="entry name" value="ARM repeat"/>
    <property type="match status" value="1"/>
</dbReference>
<gene>
    <name evidence="1" type="ORF">RFI_02427</name>
</gene>
<proteinExistence type="predicted"/>
<dbReference type="InterPro" id="IPR011989">
    <property type="entry name" value="ARM-like"/>
</dbReference>
<reference evidence="1 2" key="1">
    <citation type="journal article" date="2013" name="Curr. Biol.">
        <title>The Genome of the Foraminiferan Reticulomyxa filosa.</title>
        <authorList>
            <person name="Glockner G."/>
            <person name="Hulsmann N."/>
            <person name="Schleicher M."/>
            <person name="Noegel A.A."/>
            <person name="Eichinger L."/>
            <person name="Gallinger C."/>
            <person name="Pawlowski J."/>
            <person name="Sierra R."/>
            <person name="Euteneuer U."/>
            <person name="Pillet L."/>
            <person name="Moustafa A."/>
            <person name="Platzer M."/>
            <person name="Groth M."/>
            <person name="Szafranski K."/>
            <person name="Schliwa M."/>
        </authorList>
    </citation>
    <scope>NUCLEOTIDE SEQUENCE [LARGE SCALE GENOMIC DNA]</scope>
</reference>
<dbReference type="EMBL" id="ASPP01002377">
    <property type="protein sequence ID" value="ETO34664.1"/>
    <property type="molecule type" value="Genomic_DNA"/>
</dbReference>
<dbReference type="InterPro" id="IPR016024">
    <property type="entry name" value="ARM-type_fold"/>
</dbReference>
<evidence type="ECO:0000313" key="2">
    <source>
        <dbReference type="Proteomes" id="UP000023152"/>
    </source>
</evidence>
<name>X6P9C0_RETFI</name>
<sequence>MLLIISLVDSIVKRNIYLMITTLIYLKKIAQRLNEKQMNIALNYCMDKLNDKNEHQNNRIKCIELFETISNKCNEQQLNNSLMDILHDEDDHEEYFDDAFQCLINGLKDGDSTVQQSCVKSLVTISKKWNDKQLDITFQCLIDGFENINGYDCYTPRYLLEGIEMKLNEIQIDS</sequence>
<feature type="non-terminal residue" evidence="1">
    <location>
        <position position="174"/>
    </location>
</feature>
<evidence type="ECO:0000313" key="1">
    <source>
        <dbReference type="EMBL" id="ETO34664.1"/>
    </source>
</evidence>
<protein>
    <submittedName>
        <fullName evidence="1">Uncharacterized protein</fullName>
    </submittedName>
</protein>
<accession>X6P9C0</accession>
<organism evidence="1 2">
    <name type="scientific">Reticulomyxa filosa</name>
    <dbReference type="NCBI Taxonomy" id="46433"/>
    <lineage>
        <taxon>Eukaryota</taxon>
        <taxon>Sar</taxon>
        <taxon>Rhizaria</taxon>
        <taxon>Retaria</taxon>
        <taxon>Foraminifera</taxon>
        <taxon>Monothalamids</taxon>
        <taxon>Reticulomyxidae</taxon>
        <taxon>Reticulomyxa</taxon>
    </lineage>
</organism>